<sequence>MKNRTFLLLICLHDWFLLHSHVYVDNQKCSQISNCNWDPVLSHHCLIQNISDAIFISIGFPNNSPE</sequence>
<organism evidence="2 3">
    <name type="scientific">Ceratodon purpureus</name>
    <name type="common">Fire moss</name>
    <name type="synonym">Dicranum purpureum</name>
    <dbReference type="NCBI Taxonomy" id="3225"/>
    <lineage>
        <taxon>Eukaryota</taxon>
        <taxon>Viridiplantae</taxon>
        <taxon>Streptophyta</taxon>
        <taxon>Embryophyta</taxon>
        <taxon>Bryophyta</taxon>
        <taxon>Bryophytina</taxon>
        <taxon>Bryopsida</taxon>
        <taxon>Dicranidae</taxon>
        <taxon>Pseudoditrichales</taxon>
        <taxon>Ditrichaceae</taxon>
        <taxon>Ceratodon</taxon>
    </lineage>
</organism>
<dbReference type="EMBL" id="CM026427">
    <property type="protein sequence ID" value="KAG0569489.1"/>
    <property type="molecule type" value="Genomic_DNA"/>
</dbReference>
<accession>A0A8T0HH46</accession>
<feature type="signal peptide" evidence="1">
    <location>
        <begin position="1"/>
        <end position="20"/>
    </location>
</feature>
<keyword evidence="1" id="KW-0732">Signal</keyword>
<evidence type="ECO:0000256" key="1">
    <source>
        <dbReference type="SAM" id="SignalP"/>
    </source>
</evidence>
<comment type="caution">
    <text evidence="2">The sequence shown here is derived from an EMBL/GenBank/DDBJ whole genome shotgun (WGS) entry which is preliminary data.</text>
</comment>
<dbReference type="Proteomes" id="UP000822688">
    <property type="component" value="Chromosome 6"/>
</dbReference>
<evidence type="ECO:0000313" key="2">
    <source>
        <dbReference type="EMBL" id="KAG0569489.1"/>
    </source>
</evidence>
<feature type="chain" id="PRO_5035810819" evidence="1">
    <location>
        <begin position="21"/>
        <end position="66"/>
    </location>
</feature>
<dbReference type="AlphaFoldDB" id="A0A8T0HH46"/>
<keyword evidence="3" id="KW-1185">Reference proteome</keyword>
<evidence type="ECO:0000313" key="3">
    <source>
        <dbReference type="Proteomes" id="UP000822688"/>
    </source>
</evidence>
<reference evidence="2 3" key="1">
    <citation type="submission" date="2020-06" db="EMBL/GenBank/DDBJ databases">
        <title>WGS assembly of Ceratodon purpureus strain R40.</title>
        <authorList>
            <person name="Carey S.B."/>
            <person name="Jenkins J."/>
            <person name="Shu S."/>
            <person name="Lovell J.T."/>
            <person name="Sreedasyam A."/>
            <person name="Maumus F."/>
            <person name="Tiley G.P."/>
            <person name="Fernandez-Pozo N."/>
            <person name="Barry K."/>
            <person name="Chen C."/>
            <person name="Wang M."/>
            <person name="Lipzen A."/>
            <person name="Daum C."/>
            <person name="Saski C.A."/>
            <person name="Payton A.C."/>
            <person name="Mcbreen J.C."/>
            <person name="Conrad R.E."/>
            <person name="Kollar L.M."/>
            <person name="Olsson S."/>
            <person name="Huttunen S."/>
            <person name="Landis J.B."/>
            <person name="Wickett N.J."/>
            <person name="Johnson M.G."/>
            <person name="Rensing S.A."/>
            <person name="Grimwood J."/>
            <person name="Schmutz J."/>
            <person name="Mcdaniel S.F."/>
        </authorList>
    </citation>
    <scope>NUCLEOTIDE SEQUENCE [LARGE SCALE GENOMIC DNA]</scope>
    <source>
        <strain evidence="2 3">R40</strain>
    </source>
</reference>
<name>A0A8T0HH46_CERPU</name>
<protein>
    <submittedName>
        <fullName evidence="2">Uncharacterized protein</fullName>
    </submittedName>
</protein>
<gene>
    <name evidence="2" type="ORF">KC19_6G094100</name>
</gene>
<proteinExistence type="predicted"/>